<name>A0A289GHR4_VIBAN</name>
<gene>
    <name evidence="1" type="ORF">DYL72_20365</name>
</gene>
<protein>
    <submittedName>
        <fullName evidence="1">Uncharacterized protein</fullName>
    </submittedName>
</protein>
<dbReference type="EMBL" id="CP034673">
    <property type="protein sequence ID" value="AZS27235.1"/>
    <property type="molecule type" value="Genomic_DNA"/>
</dbReference>
<dbReference type="AlphaFoldDB" id="A0A289GHR4"/>
<dbReference type="Proteomes" id="UP000256923">
    <property type="component" value="Chromosome 2"/>
</dbReference>
<reference evidence="1 2" key="1">
    <citation type="submission" date="2018-12" db="EMBL/GenBank/DDBJ databases">
        <title>Characterization and Draft Genome of Vibrio anguillarum J360 Marine Pathogen Isolated from an Outbreak in Lumpfish (Cyclopterus lumpus).</title>
        <authorList>
            <person name="Vasquez J.I."/>
            <person name="Cao T."/>
            <person name="Chakraborty S."/>
            <person name="Gnanagobal H."/>
            <person name="Wescot J."/>
            <person name="Boyce D."/>
            <person name="Santander J."/>
        </authorList>
    </citation>
    <scope>NUCLEOTIDE SEQUENCE [LARGE SCALE GENOMIC DNA]</scope>
    <source>
        <strain evidence="1 2">J360</strain>
    </source>
</reference>
<evidence type="ECO:0000313" key="2">
    <source>
        <dbReference type="Proteomes" id="UP000256923"/>
    </source>
</evidence>
<proteinExistence type="predicted"/>
<sequence>MCNESKGKANATFDSEQSAEFAKSKMETCTQKVQFMWPKIDGKGIEFGFKASTDCGNASDLMKETINSWFKKNLADSNSSSHCQDVELVSCQKMVSDDFSVQRLEAQADLFKIYIINESTTKETFWLFLDKPKQLNVGSEIFANSAARLTINTGSQPVAEFEIPLQFKLSAKSINRAVGLNVKVSTSQTENINLTDVWEANFYTGEDHQAPDLTKVSGKAKDNEIIYKDNHFDPDDAIANEWYPSQSFGLETASGFVGMSWEARPGKQVSIAPEVKFYISTGDYTANKLADYTTVSDNSAELTLDKFKGGAATVTYTASGDWKITAGRPKHMLSDENEVEEAIS</sequence>
<evidence type="ECO:0000313" key="1">
    <source>
        <dbReference type="EMBL" id="AZS27235.1"/>
    </source>
</evidence>
<accession>A0A289GHR4</accession>
<dbReference type="RefSeq" id="WP_019282619.1">
    <property type="nucleotide sequence ID" value="NZ_CP023055.1"/>
</dbReference>
<organism evidence="1 2">
    <name type="scientific">Vibrio anguillarum</name>
    <name type="common">Listonella anguillarum</name>
    <dbReference type="NCBI Taxonomy" id="55601"/>
    <lineage>
        <taxon>Bacteria</taxon>
        <taxon>Pseudomonadati</taxon>
        <taxon>Pseudomonadota</taxon>
        <taxon>Gammaproteobacteria</taxon>
        <taxon>Vibrionales</taxon>
        <taxon>Vibrionaceae</taxon>
        <taxon>Vibrio</taxon>
    </lineage>
</organism>